<evidence type="ECO:0008006" key="4">
    <source>
        <dbReference type="Google" id="ProtNLM"/>
    </source>
</evidence>
<keyword evidence="3" id="KW-1185">Reference proteome</keyword>
<reference evidence="2 3" key="1">
    <citation type="submission" date="2020-07" db="EMBL/GenBank/DDBJ databases">
        <title>Genomic Encyclopedia of Archaeal and Bacterial Type Strains, Phase II (KMG-II): from individual species to whole genera.</title>
        <authorList>
            <person name="Goeker M."/>
        </authorList>
    </citation>
    <scope>NUCLEOTIDE SEQUENCE [LARGE SCALE GENOMIC DNA]</scope>
    <source>
        <strain evidence="2 3">DSM 21226</strain>
    </source>
</reference>
<evidence type="ECO:0000313" key="3">
    <source>
        <dbReference type="Proteomes" id="UP000518288"/>
    </source>
</evidence>
<dbReference type="EMBL" id="JACCFH010000001">
    <property type="protein sequence ID" value="NYG33340.1"/>
    <property type="molecule type" value="Genomic_DNA"/>
</dbReference>
<comment type="caution">
    <text evidence="2">The sequence shown here is derived from an EMBL/GenBank/DDBJ whole genome shotgun (WGS) entry which is preliminary data.</text>
</comment>
<dbReference type="RefSeq" id="WP_179634116.1">
    <property type="nucleotide sequence ID" value="NZ_JACCFH010000001.1"/>
</dbReference>
<accession>A0A7Y9QXJ5</accession>
<evidence type="ECO:0000313" key="2">
    <source>
        <dbReference type="EMBL" id="NYG33340.1"/>
    </source>
</evidence>
<name>A0A7Y9QXJ5_9BURK</name>
<protein>
    <recommendedName>
        <fullName evidence="4">DUF2946 domain-containing protein</fullName>
    </recommendedName>
</protein>
<dbReference type="AlphaFoldDB" id="A0A7Y9QXJ5"/>
<evidence type="ECO:0000256" key="1">
    <source>
        <dbReference type="SAM" id="MobiDB-lite"/>
    </source>
</evidence>
<gene>
    <name evidence="2" type="ORF">BDD16_002326</name>
</gene>
<feature type="region of interest" description="Disordered" evidence="1">
    <location>
        <begin position="98"/>
        <end position="119"/>
    </location>
</feature>
<sequence>MVRPARSTLHWLLWLVIALLPLRGWAMAQMAVAPVGLTQTTEATADTLPPCHGAPTDNAAIPTHAGCVLCEVCHASLGLPAVVALHLPALPHAAPAVTPITGVRDGPPSELFRPPRPTA</sequence>
<proteinExistence type="predicted"/>
<organism evidence="2 3">
    <name type="scientific">Sphaerotilus montanus</name>
    <dbReference type="NCBI Taxonomy" id="522889"/>
    <lineage>
        <taxon>Bacteria</taxon>
        <taxon>Pseudomonadati</taxon>
        <taxon>Pseudomonadota</taxon>
        <taxon>Betaproteobacteria</taxon>
        <taxon>Burkholderiales</taxon>
        <taxon>Sphaerotilaceae</taxon>
        <taxon>Sphaerotilus</taxon>
    </lineage>
</organism>
<dbReference type="Proteomes" id="UP000518288">
    <property type="component" value="Unassembled WGS sequence"/>
</dbReference>